<evidence type="ECO:0000256" key="6">
    <source>
        <dbReference type="ARBA" id="ARBA00022906"/>
    </source>
</evidence>
<keyword evidence="13" id="KW-0732">Signal</keyword>
<comment type="subcellular location">
    <subcellularLocation>
        <location evidence="1">Vacuole membrane</location>
        <topology evidence="1">Multi-pass membrane protein</topology>
    </subcellularLocation>
</comment>
<dbReference type="PANTHER" id="PTHR11562">
    <property type="entry name" value="CATION EFFLUX PROTEIN/ ZINC TRANSPORTER"/>
    <property type="match status" value="1"/>
</dbReference>
<dbReference type="InterPro" id="IPR036837">
    <property type="entry name" value="Cation_efflux_CTD_sf"/>
</dbReference>
<evidence type="ECO:0000256" key="13">
    <source>
        <dbReference type="SAM" id="SignalP"/>
    </source>
</evidence>
<dbReference type="SUPFAM" id="SSF52833">
    <property type="entry name" value="Thioredoxin-like"/>
    <property type="match status" value="1"/>
</dbReference>
<dbReference type="SUPFAM" id="SSF161111">
    <property type="entry name" value="Cation efflux protein transmembrane domain-like"/>
    <property type="match status" value="1"/>
</dbReference>
<keyword evidence="8" id="KW-0406">Ion transport</keyword>
<evidence type="ECO:0000256" key="1">
    <source>
        <dbReference type="ARBA" id="ARBA00004128"/>
    </source>
</evidence>
<evidence type="ECO:0000313" key="16">
    <source>
        <dbReference type="EMBL" id="KAJ8461056.1"/>
    </source>
</evidence>
<accession>A0AAV8PR53</accession>
<dbReference type="NCBIfam" id="TIGR02174">
    <property type="entry name" value="CXXU_selWTH"/>
    <property type="match status" value="1"/>
</dbReference>
<dbReference type="InterPro" id="IPR011893">
    <property type="entry name" value="Selenoprotein_Rdx-typ"/>
</dbReference>
<evidence type="ECO:0000259" key="15">
    <source>
        <dbReference type="Pfam" id="PF16916"/>
    </source>
</evidence>
<feature type="signal peptide" evidence="13">
    <location>
        <begin position="1"/>
        <end position="23"/>
    </location>
</feature>
<evidence type="ECO:0000256" key="12">
    <source>
        <dbReference type="SAM" id="Phobius"/>
    </source>
</evidence>
<feature type="transmembrane region" description="Helical" evidence="12">
    <location>
        <begin position="323"/>
        <end position="342"/>
    </location>
</feature>
<dbReference type="GO" id="GO:0005385">
    <property type="term" value="F:zinc ion transmembrane transporter activity"/>
    <property type="evidence" value="ECO:0007669"/>
    <property type="project" value="TreeGrafter"/>
</dbReference>
<evidence type="ECO:0000256" key="3">
    <source>
        <dbReference type="ARBA" id="ARBA00022448"/>
    </source>
</evidence>
<dbReference type="InterPro" id="IPR050681">
    <property type="entry name" value="CDF/SLC30A"/>
</dbReference>
<dbReference type="Pfam" id="PF16916">
    <property type="entry name" value="ZT_dimer"/>
    <property type="match status" value="1"/>
</dbReference>
<gene>
    <name evidence="16" type="ORF">OPV22_033982</name>
</gene>
<organism evidence="16 17">
    <name type="scientific">Ensete ventricosum</name>
    <name type="common">Abyssinian banana</name>
    <name type="synonym">Musa ensete</name>
    <dbReference type="NCBI Taxonomy" id="4639"/>
    <lineage>
        <taxon>Eukaryota</taxon>
        <taxon>Viridiplantae</taxon>
        <taxon>Streptophyta</taxon>
        <taxon>Embryophyta</taxon>
        <taxon>Tracheophyta</taxon>
        <taxon>Spermatophyta</taxon>
        <taxon>Magnoliopsida</taxon>
        <taxon>Liliopsida</taxon>
        <taxon>Zingiberales</taxon>
        <taxon>Musaceae</taxon>
        <taxon>Ensete</taxon>
    </lineage>
</organism>
<evidence type="ECO:0000256" key="7">
    <source>
        <dbReference type="ARBA" id="ARBA00022989"/>
    </source>
</evidence>
<feature type="domain" description="Cation efflux protein transmembrane" evidence="14">
    <location>
        <begin position="426"/>
        <end position="495"/>
    </location>
</feature>
<evidence type="ECO:0000256" key="8">
    <source>
        <dbReference type="ARBA" id="ARBA00023065"/>
    </source>
</evidence>
<dbReference type="Gene3D" id="3.40.30.10">
    <property type="entry name" value="Glutaredoxin"/>
    <property type="match status" value="1"/>
</dbReference>
<dbReference type="Gene3D" id="1.20.1510.10">
    <property type="entry name" value="Cation efflux protein transmembrane domain"/>
    <property type="match status" value="2"/>
</dbReference>
<dbReference type="InterPro" id="IPR027470">
    <property type="entry name" value="Cation_efflux_CTD"/>
</dbReference>
<keyword evidence="7 12" id="KW-1133">Transmembrane helix</keyword>
<dbReference type="NCBIfam" id="TIGR01297">
    <property type="entry name" value="CDF"/>
    <property type="match status" value="1"/>
</dbReference>
<evidence type="ECO:0000256" key="2">
    <source>
        <dbReference type="ARBA" id="ARBA00008873"/>
    </source>
</evidence>
<reference evidence="16 17" key="1">
    <citation type="submission" date="2022-12" db="EMBL/GenBank/DDBJ databases">
        <title>Chromosome-scale assembly of the Ensete ventricosum genome.</title>
        <authorList>
            <person name="Dussert Y."/>
            <person name="Stocks J."/>
            <person name="Wendawek A."/>
            <person name="Woldeyes F."/>
            <person name="Nichols R.A."/>
            <person name="Borrell J.S."/>
        </authorList>
    </citation>
    <scope>NUCLEOTIDE SEQUENCE [LARGE SCALE GENOMIC DNA]</scope>
    <source>
        <strain evidence="17">cv. Maze</strain>
        <tissue evidence="16">Seeds</tissue>
    </source>
</reference>
<keyword evidence="4" id="KW-0926">Vacuole</keyword>
<feature type="domain" description="Cation efflux protein transmembrane" evidence="14">
    <location>
        <begin position="328"/>
        <end position="391"/>
    </location>
</feature>
<sequence length="574" mass="63552">MDRVQLLLLGFPVFLFFSDIVNLFSTSPPPPPLMPSSRLHHPHPHPHPSSSHLQTADFPTTPQNPEVGGLGYGTTVELKFCVSCSYRGTAMTMKKMLETSFPGIDVILSNYPPAFPKRVLGKVVPVLQIGVVAIITAGDQIFPRLGIAPPPWYFSLRANRFGAIASTWLFGNFLQSTLQSSGAFEVYCDGELVFSKLKEQRFPSEFELRELIGKRLPDSAFGKNLGSNVTLSCPLDHYISLCAHRFLGSAVLCNPPRFPQGSSAQMEAQSSHSSQIIDINLDLPGDEPSINRNKICSGSACGFSDSGSNSKDTQERFTSMRKLLVAVILCIIFMSVEVVGGWEATPRQSYGFFRIEILGALVSIQLIWLLTGILVFEAISRLRHDTEHGHSHAIGPNHAEDSRNKEHLKPLLHQSEEAPTSREDAKEKTRNINVRSAYLHVLGDSIQSIGVMIGGAIIWWKPELKIIDMLCTLVFSVIVLVTTIKMLRDILEVLMESTPRQIDATKLEQGLCQLDGVVAIHELHIWAITVGKVLLACHVTITQEADADLVLDMVIGYIKREYNISHVTIQIERQ</sequence>
<dbReference type="Pfam" id="PF10262">
    <property type="entry name" value="Rdx"/>
    <property type="match status" value="1"/>
</dbReference>
<dbReference type="GO" id="GO:0005886">
    <property type="term" value="C:plasma membrane"/>
    <property type="evidence" value="ECO:0007669"/>
    <property type="project" value="TreeGrafter"/>
</dbReference>
<dbReference type="PANTHER" id="PTHR11562:SF17">
    <property type="entry name" value="RE54080P-RELATED"/>
    <property type="match status" value="1"/>
</dbReference>
<keyword evidence="6" id="KW-0864">Zinc transport</keyword>
<comment type="caution">
    <text evidence="16">The sequence shown here is derived from an EMBL/GenBank/DDBJ whole genome shotgun (WGS) entry which is preliminary data.</text>
</comment>
<feature type="chain" id="PRO_5043529811" evidence="13">
    <location>
        <begin position="24"/>
        <end position="574"/>
    </location>
</feature>
<evidence type="ECO:0000256" key="9">
    <source>
        <dbReference type="ARBA" id="ARBA00023136"/>
    </source>
</evidence>
<evidence type="ECO:0000256" key="11">
    <source>
        <dbReference type="SAM" id="MobiDB-lite"/>
    </source>
</evidence>
<evidence type="ECO:0000259" key="14">
    <source>
        <dbReference type="Pfam" id="PF01545"/>
    </source>
</evidence>
<feature type="region of interest" description="Disordered" evidence="11">
    <location>
        <begin position="32"/>
        <end position="66"/>
    </location>
</feature>
<keyword evidence="6" id="KW-0862">Zinc</keyword>
<comment type="similarity">
    <text evidence="2">Belongs to the cation diffusion facilitator (CDF) transporter (TC 2.A.4) family. SLC30A subfamily.</text>
</comment>
<keyword evidence="5 12" id="KW-0812">Transmembrane</keyword>
<protein>
    <submittedName>
        <fullName evidence="16">Uncharacterized protein</fullName>
    </submittedName>
</protein>
<feature type="transmembrane region" description="Helical" evidence="12">
    <location>
        <begin position="437"/>
        <end position="460"/>
    </location>
</feature>
<proteinExistence type="inferred from homology"/>
<feature type="transmembrane region" description="Helical" evidence="12">
    <location>
        <begin position="357"/>
        <end position="376"/>
    </location>
</feature>
<dbReference type="EMBL" id="JAQQAF010000009">
    <property type="protein sequence ID" value="KAJ8461056.1"/>
    <property type="molecule type" value="Genomic_DNA"/>
</dbReference>
<dbReference type="InterPro" id="IPR027469">
    <property type="entry name" value="Cation_efflux_TMD_sf"/>
</dbReference>
<evidence type="ECO:0000256" key="4">
    <source>
        <dbReference type="ARBA" id="ARBA00022554"/>
    </source>
</evidence>
<dbReference type="SUPFAM" id="SSF160240">
    <property type="entry name" value="Cation efflux protein cytoplasmic domain-like"/>
    <property type="match status" value="1"/>
</dbReference>
<dbReference type="InterPro" id="IPR002524">
    <property type="entry name" value="Cation_efflux"/>
</dbReference>
<feature type="domain" description="Cation efflux protein cytoplasmic" evidence="15">
    <location>
        <begin position="499"/>
        <end position="573"/>
    </location>
</feature>
<keyword evidence="17" id="KW-1185">Reference proteome</keyword>
<dbReference type="GO" id="GO:0005774">
    <property type="term" value="C:vacuolar membrane"/>
    <property type="evidence" value="ECO:0007669"/>
    <property type="project" value="UniProtKB-SubCell"/>
</dbReference>
<keyword evidence="3" id="KW-0813">Transport</keyword>
<dbReference type="InterPro" id="IPR036249">
    <property type="entry name" value="Thioredoxin-like_sf"/>
</dbReference>
<evidence type="ECO:0000313" key="17">
    <source>
        <dbReference type="Proteomes" id="UP001222027"/>
    </source>
</evidence>
<evidence type="ECO:0000256" key="10">
    <source>
        <dbReference type="ARBA" id="ARBA00023284"/>
    </source>
</evidence>
<dbReference type="AlphaFoldDB" id="A0AAV8PR53"/>
<dbReference type="Pfam" id="PF01545">
    <property type="entry name" value="Cation_efflux"/>
    <property type="match status" value="2"/>
</dbReference>
<name>A0AAV8PR53_ENSVE</name>
<evidence type="ECO:0000256" key="5">
    <source>
        <dbReference type="ARBA" id="ARBA00022692"/>
    </source>
</evidence>
<feature type="transmembrane region" description="Helical" evidence="12">
    <location>
        <begin position="466"/>
        <end position="487"/>
    </location>
</feature>
<keyword evidence="10" id="KW-0676">Redox-active center</keyword>
<dbReference type="Proteomes" id="UP001222027">
    <property type="component" value="Unassembled WGS sequence"/>
</dbReference>
<keyword evidence="9 12" id="KW-0472">Membrane</keyword>
<dbReference type="InterPro" id="IPR058533">
    <property type="entry name" value="Cation_efflux_TM"/>
</dbReference>